<comment type="caution">
    <text evidence="2">The sequence shown here is derived from an EMBL/GenBank/DDBJ whole genome shotgun (WGS) entry which is preliminary data.</text>
</comment>
<sequence length="73" mass="8088">MAHGEGRGGAGRAEHYMRGRDRYMERGQRIEKESLSPGCLQAVMEGGEIVTKSKAEYCERLAGDFHQSVVGYP</sequence>
<evidence type="ECO:0000313" key="2">
    <source>
        <dbReference type="EMBL" id="KAA8565309.1"/>
    </source>
</evidence>
<dbReference type="EMBL" id="VICG01000014">
    <property type="protein sequence ID" value="KAA8565309.1"/>
    <property type="molecule type" value="Genomic_DNA"/>
</dbReference>
<feature type="region of interest" description="Disordered" evidence="1">
    <location>
        <begin position="1"/>
        <end position="31"/>
    </location>
</feature>
<name>A0A5M9JBQ6_MONFR</name>
<evidence type="ECO:0000256" key="1">
    <source>
        <dbReference type="SAM" id="MobiDB-lite"/>
    </source>
</evidence>
<gene>
    <name evidence="2" type="ORF">EYC84_011031</name>
</gene>
<protein>
    <submittedName>
        <fullName evidence="2">Uncharacterized protein</fullName>
    </submittedName>
</protein>
<accession>A0A5M9JBQ6</accession>
<proteinExistence type="predicted"/>
<evidence type="ECO:0000313" key="3">
    <source>
        <dbReference type="Proteomes" id="UP000322873"/>
    </source>
</evidence>
<dbReference type="Proteomes" id="UP000322873">
    <property type="component" value="Unassembled WGS sequence"/>
</dbReference>
<reference evidence="2 3" key="1">
    <citation type="submission" date="2019-06" db="EMBL/GenBank/DDBJ databases">
        <title>Genome Sequence of the Brown Rot Fungal Pathogen Monilinia fructicola.</title>
        <authorList>
            <person name="De Miccolis Angelini R.M."/>
            <person name="Landi L."/>
            <person name="Abate D."/>
            <person name="Pollastro S."/>
            <person name="Romanazzi G."/>
            <person name="Faretra F."/>
        </authorList>
    </citation>
    <scope>NUCLEOTIDE SEQUENCE [LARGE SCALE GENOMIC DNA]</scope>
    <source>
        <strain evidence="2 3">Mfrc123</strain>
    </source>
</reference>
<organism evidence="2 3">
    <name type="scientific">Monilinia fructicola</name>
    <name type="common">Brown rot fungus</name>
    <name type="synonym">Ciboria fructicola</name>
    <dbReference type="NCBI Taxonomy" id="38448"/>
    <lineage>
        <taxon>Eukaryota</taxon>
        <taxon>Fungi</taxon>
        <taxon>Dikarya</taxon>
        <taxon>Ascomycota</taxon>
        <taxon>Pezizomycotina</taxon>
        <taxon>Leotiomycetes</taxon>
        <taxon>Helotiales</taxon>
        <taxon>Sclerotiniaceae</taxon>
        <taxon>Monilinia</taxon>
    </lineage>
</organism>
<keyword evidence="3" id="KW-1185">Reference proteome</keyword>
<dbReference type="AlphaFoldDB" id="A0A5M9JBQ6"/>